<proteinExistence type="inferred from homology"/>
<gene>
    <name evidence="4" type="ORF">ACFP1B_26505</name>
</gene>
<dbReference type="SUPFAM" id="SSF51569">
    <property type="entry name" value="Aldolase"/>
    <property type="match status" value="1"/>
</dbReference>
<dbReference type="Gene3D" id="3.20.20.70">
    <property type="entry name" value="Aldolase class I"/>
    <property type="match status" value="1"/>
</dbReference>
<dbReference type="EMBL" id="JBHSPU010000022">
    <property type="protein sequence ID" value="MFC5916950.1"/>
    <property type="molecule type" value="Genomic_DNA"/>
</dbReference>
<name>A0ABW1GQ32_9ACTN</name>
<dbReference type="GO" id="GO:0003849">
    <property type="term" value="F:3-deoxy-7-phosphoheptulonate synthase activity"/>
    <property type="evidence" value="ECO:0007669"/>
    <property type="project" value="UniProtKB-EC"/>
</dbReference>
<comment type="caution">
    <text evidence="4">The sequence shown here is derived from an EMBL/GenBank/DDBJ whole genome shotgun (WGS) entry which is preliminary data.</text>
</comment>
<dbReference type="EC" id="2.5.1.54" evidence="3"/>
<dbReference type="PANTHER" id="PTHR21337">
    <property type="entry name" value="PHOSPHO-2-DEHYDRO-3-DEOXYHEPTONATE ALDOLASE 1, 2"/>
    <property type="match status" value="1"/>
</dbReference>
<dbReference type="PANTHER" id="PTHR21337:SF0">
    <property type="entry name" value="PHOSPHO-2-DEHYDRO-3-DEOXYHEPTONATE ALDOLASE"/>
    <property type="match status" value="1"/>
</dbReference>
<evidence type="ECO:0000313" key="4">
    <source>
        <dbReference type="EMBL" id="MFC5916950.1"/>
    </source>
</evidence>
<organism evidence="4 5">
    <name type="scientific">Streptomyces pulveraceus</name>
    <dbReference type="NCBI Taxonomy" id="68258"/>
    <lineage>
        <taxon>Bacteria</taxon>
        <taxon>Bacillati</taxon>
        <taxon>Actinomycetota</taxon>
        <taxon>Actinomycetes</taxon>
        <taxon>Kitasatosporales</taxon>
        <taxon>Streptomycetaceae</taxon>
        <taxon>Streptomyces</taxon>
    </lineage>
</organism>
<keyword evidence="3" id="KW-0057">Aromatic amino acid biosynthesis</keyword>
<accession>A0ABW1GQ32</accession>
<keyword evidence="2 3" id="KW-0808">Transferase</keyword>
<dbReference type="Proteomes" id="UP001596200">
    <property type="component" value="Unassembled WGS sequence"/>
</dbReference>
<protein>
    <recommendedName>
        <fullName evidence="3">Phospho-2-dehydro-3-deoxyheptonate aldolase</fullName>
        <ecNumber evidence="3">2.5.1.54</ecNumber>
    </recommendedName>
</protein>
<dbReference type="InterPro" id="IPR002480">
    <property type="entry name" value="DAHP_synth_2"/>
</dbReference>
<comment type="similarity">
    <text evidence="1 3">Belongs to the class-II DAHP synthase family.</text>
</comment>
<sequence length="415" mass="44494">MTVNDGTSVAGPDVGDIDLAPIQGLPAAQQPDWPDPARVKAVRATLAGSDPLVRWDDVRQLGGLLARASEGELCVLMAGDCAEDPTESSVADVAPKAEMLDVLGDIMRVGAGRPVVKAGRLAGQFAKPRSQAYECVVGGSVPVYRGPMVNGPEPTHRARRADPGRMIGGYRAAREVLRSLDAIGRGADAAPLERVWTGHEALLLDYEAPLVRPTGDGGRYLASTHWPWIGERTRQADGAHVRLLARLENPVACKVGPRTTVTEVLRLCALLDPERSPGRLTLIARFGATEIDGLGALVRAVRSAGHPVLWMCDPMHGNTVQDRTGLKVRHLDAIMDEIRWFLSIVSDHGGRCAGLHVEASPLDIGECAGAGVTPVRGPRYRTLCDPRLNLMQAVAVAAHWQQRAVRQDERTAMPS</sequence>
<comment type="pathway">
    <text evidence="3">Metabolic intermediate biosynthesis; chorismate biosynthesis; chorismate from D-erythrose 4-phosphate and phosphoenolpyruvate: step 1/7.</text>
</comment>
<comment type="catalytic activity">
    <reaction evidence="3">
        <text>D-erythrose 4-phosphate + phosphoenolpyruvate + H2O = 7-phospho-2-dehydro-3-deoxy-D-arabino-heptonate + phosphate</text>
        <dbReference type="Rhea" id="RHEA:14717"/>
        <dbReference type="ChEBI" id="CHEBI:15377"/>
        <dbReference type="ChEBI" id="CHEBI:16897"/>
        <dbReference type="ChEBI" id="CHEBI:43474"/>
        <dbReference type="ChEBI" id="CHEBI:58394"/>
        <dbReference type="ChEBI" id="CHEBI:58702"/>
        <dbReference type="EC" id="2.5.1.54"/>
    </reaction>
</comment>
<evidence type="ECO:0000256" key="3">
    <source>
        <dbReference type="RuleBase" id="RU363071"/>
    </source>
</evidence>
<evidence type="ECO:0000313" key="5">
    <source>
        <dbReference type="Proteomes" id="UP001596200"/>
    </source>
</evidence>
<dbReference type="InterPro" id="IPR013785">
    <property type="entry name" value="Aldolase_TIM"/>
</dbReference>
<dbReference type="Pfam" id="PF01474">
    <property type="entry name" value="DAHP_synth_2"/>
    <property type="match status" value="2"/>
</dbReference>
<keyword evidence="3" id="KW-0028">Amino-acid biosynthesis</keyword>
<keyword evidence="5" id="KW-1185">Reference proteome</keyword>
<evidence type="ECO:0000256" key="1">
    <source>
        <dbReference type="ARBA" id="ARBA00008911"/>
    </source>
</evidence>
<evidence type="ECO:0000256" key="2">
    <source>
        <dbReference type="ARBA" id="ARBA00022679"/>
    </source>
</evidence>
<reference evidence="5" key="1">
    <citation type="journal article" date="2019" name="Int. J. Syst. Evol. Microbiol.">
        <title>The Global Catalogue of Microorganisms (GCM) 10K type strain sequencing project: providing services to taxonomists for standard genome sequencing and annotation.</title>
        <authorList>
            <consortium name="The Broad Institute Genomics Platform"/>
            <consortium name="The Broad Institute Genome Sequencing Center for Infectious Disease"/>
            <person name="Wu L."/>
            <person name="Ma J."/>
        </authorList>
    </citation>
    <scope>NUCLEOTIDE SEQUENCE [LARGE SCALE GENOMIC DNA]</scope>
    <source>
        <strain evidence="5">JCM 4147</strain>
    </source>
</reference>
<dbReference type="RefSeq" id="WP_386420761.1">
    <property type="nucleotide sequence ID" value="NZ_JBHSPU010000022.1"/>
</dbReference>